<keyword evidence="1" id="KW-0732">Signal</keyword>
<sequence length="462" mass="52490">MNIKLKKMKNKFYALIIALFLYSIGSYAQDVKKNDSIRINQYGREVKWLSLNGEAQDGILNFTSDDKSYSLWFDNRIQFDGGIFSNDALNPIGNGATIRRARFAIKAIIWNNWYGELDLDFSGSAVELKDAYVKYTFDSGDLNIKAGHFRESFGLETNTTSRYVTFIERSLSSKLDPSRHLGIQANHWKDKYILSGGAHFNTVGELEEVTLSQDANKDFGLDEGYAFTGRVVYRPIIDNDKVLHLGVAATYRTPQTTAEVPNSFRYSTRSYSSINRKKYIDTDDILNVDNTNMFDFELAGAYKGLMFQSEYKIVNVNRMDDLSSVNIDGFYAQAGYLLFGGKYNYNKAEGEFTRISRGKKYGDLELAFRYDYVDANDFDAEVYGGSAEGYTFGLNYHFNPNVKFMVNYVYTNNDRYANGKGKLYIGHDLNGDLTKDPADVIETNGNGGDDFGMLTMRLEMDF</sequence>
<reference evidence="2 3" key="1">
    <citation type="submission" date="2019-05" db="EMBL/GenBank/DDBJ databases">
        <title>Algicella ahnfeltiae gen. nov., sp. nov., a novel marine bacterium of the family Flavobacteriaceae isolated from a red alga.</title>
        <authorList>
            <person name="Nedashkovskaya O.I."/>
            <person name="Kukhlevskiy A.D."/>
            <person name="Kim S.-G."/>
            <person name="Zhukova N.V."/>
            <person name="Mikhailov V.V."/>
        </authorList>
    </citation>
    <scope>NUCLEOTIDE SEQUENCE [LARGE SCALE GENOMIC DNA]</scope>
    <source>
        <strain evidence="2 3">10Alg115</strain>
    </source>
</reference>
<dbReference type="Gene3D" id="2.40.160.10">
    <property type="entry name" value="Porin"/>
    <property type="match status" value="1"/>
</dbReference>
<feature type="chain" id="PRO_5023078418" evidence="1">
    <location>
        <begin position="29"/>
        <end position="462"/>
    </location>
</feature>
<dbReference type="InterPro" id="IPR023614">
    <property type="entry name" value="Porin_dom_sf"/>
</dbReference>
<organism evidence="2 3">
    <name type="scientific">Aureibaculum algae</name>
    <dbReference type="NCBI Taxonomy" id="2584122"/>
    <lineage>
        <taxon>Bacteria</taxon>
        <taxon>Pseudomonadati</taxon>
        <taxon>Bacteroidota</taxon>
        <taxon>Flavobacteriia</taxon>
        <taxon>Flavobacteriales</taxon>
        <taxon>Flavobacteriaceae</taxon>
        <taxon>Aureibaculum</taxon>
    </lineage>
</organism>
<dbReference type="Pfam" id="PF07396">
    <property type="entry name" value="Porin_O_P"/>
    <property type="match status" value="1"/>
</dbReference>
<dbReference type="SUPFAM" id="SSF56935">
    <property type="entry name" value="Porins"/>
    <property type="match status" value="1"/>
</dbReference>
<dbReference type="EMBL" id="CP040749">
    <property type="protein sequence ID" value="QCX40149.1"/>
    <property type="molecule type" value="Genomic_DNA"/>
</dbReference>
<dbReference type="KEGG" id="fbe:FF125_17475"/>
<evidence type="ECO:0000313" key="3">
    <source>
        <dbReference type="Proteomes" id="UP000306229"/>
    </source>
</evidence>
<evidence type="ECO:0000313" key="2">
    <source>
        <dbReference type="EMBL" id="QCX40149.1"/>
    </source>
</evidence>
<name>A0A5B7TTK1_9FLAO</name>
<dbReference type="Proteomes" id="UP000306229">
    <property type="component" value="Chromosome"/>
</dbReference>
<keyword evidence="3" id="KW-1185">Reference proteome</keyword>
<protein>
    <submittedName>
        <fullName evidence="2">Porin</fullName>
    </submittedName>
</protein>
<gene>
    <name evidence="2" type="ORF">FF125_17475</name>
</gene>
<dbReference type="InterPro" id="IPR010870">
    <property type="entry name" value="Porin_O/P"/>
</dbReference>
<proteinExistence type="predicted"/>
<feature type="signal peptide" evidence="1">
    <location>
        <begin position="1"/>
        <end position="28"/>
    </location>
</feature>
<accession>A0A5B7TTK1</accession>
<dbReference type="AlphaFoldDB" id="A0A5B7TTK1"/>
<evidence type="ECO:0000256" key="1">
    <source>
        <dbReference type="SAM" id="SignalP"/>
    </source>
</evidence>
<dbReference type="OrthoDB" id="1151129at2"/>